<name>A0A5B8A460_9BACT</name>
<keyword evidence="5 7" id="KW-0472">Membrane</keyword>
<dbReference type="InterPro" id="IPR054319">
    <property type="entry name" value="PspC-rel_ToastRack"/>
</dbReference>
<dbReference type="Pfam" id="PF10988">
    <property type="entry name" value="DUF2807"/>
    <property type="match status" value="1"/>
</dbReference>
<dbReference type="InterPro" id="IPR021255">
    <property type="entry name" value="DUF2807"/>
</dbReference>
<keyword evidence="13" id="KW-1185">Reference proteome</keyword>
<dbReference type="Gene3D" id="2.160.20.120">
    <property type="match status" value="1"/>
</dbReference>
<dbReference type="InterPro" id="IPR054321">
    <property type="entry name" value="PspC-rel_TM"/>
</dbReference>
<dbReference type="GO" id="GO:0005886">
    <property type="term" value="C:plasma membrane"/>
    <property type="evidence" value="ECO:0007669"/>
    <property type="project" value="UniProtKB-SubCell"/>
</dbReference>
<feature type="transmembrane region" description="Helical" evidence="7">
    <location>
        <begin position="192"/>
        <end position="208"/>
    </location>
</feature>
<dbReference type="AlphaFoldDB" id="A0A5B8A460"/>
<feature type="compositionally biased region" description="Polar residues" evidence="6">
    <location>
        <begin position="865"/>
        <end position="877"/>
    </location>
</feature>
<dbReference type="RefSeq" id="WP_139516569.1">
    <property type="nucleotide sequence ID" value="NZ_CP040896.1"/>
</dbReference>
<dbReference type="PANTHER" id="PTHR33885:SF3">
    <property type="entry name" value="PHAGE SHOCK PROTEIN C"/>
    <property type="match status" value="1"/>
</dbReference>
<evidence type="ECO:0000256" key="5">
    <source>
        <dbReference type="ARBA" id="ARBA00023136"/>
    </source>
</evidence>
<evidence type="ECO:0000256" key="6">
    <source>
        <dbReference type="SAM" id="MobiDB-lite"/>
    </source>
</evidence>
<proteinExistence type="predicted"/>
<evidence type="ECO:0000256" key="1">
    <source>
        <dbReference type="ARBA" id="ARBA00004162"/>
    </source>
</evidence>
<evidence type="ECO:0000313" key="12">
    <source>
        <dbReference type="EMBL" id="QDA61395.1"/>
    </source>
</evidence>
<dbReference type="InterPro" id="IPR007168">
    <property type="entry name" value="Phageshock_PspC_N"/>
</dbReference>
<feature type="transmembrane region" description="Helical" evidence="7">
    <location>
        <begin position="433"/>
        <end position="453"/>
    </location>
</feature>
<evidence type="ECO:0000259" key="9">
    <source>
        <dbReference type="Pfam" id="PF10988"/>
    </source>
</evidence>
<feature type="domain" description="Phage shock protein PspC N-terminal" evidence="8">
    <location>
        <begin position="137"/>
        <end position="210"/>
    </location>
</feature>
<feature type="transmembrane region" description="Helical" evidence="7">
    <location>
        <begin position="164"/>
        <end position="180"/>
    </location>
</feature>
<dbReference type="Pfam" id="PF22571">
    <property type="entry name" value="LiaI-LiaF-TM_PspC"/>
    <property type="match status" value="1"/>
</dbReference>
<dbReference type="Pfam" id="PF22744">
    <property type="entry name" value="Toast-rack_PspC-Cterm"/>
    <property type="match status" value="1"/>
</dbReference>
<evidence type="ECO:0000313" key="13">
    <source>
        <dbReference type="Proteomes" id="UP000305398"/>
    </source>
</evidence>
<feature type="domain" description="PspC-related ToastRack" evidence="11">
    <location>
        <begin position="503"/>
        <end position="613"/>
    </location>
</feature>
<evidence type="ECO:0000256" key="2">
    <source>
        <dbReference type="ARBA" id="ARBA00022475"/>
    </source>
</evidence>
<keyword evidence="2" id="KW-1003">Cell membrane</keyword>
<feature type="domain" description="Phage shock protein PspC N-terminal" evidence="8">
    <location>
        <begin position="224"/>
        <end position="281"/>
    </location>
</feature>
<dbReference type="Proteomes" id="UP000305398">
    <property type="component" value="Chromosome"/>
</dbReference>
<accession>A0A5B8A460</accession>
<feature type="domain" description="PspC-related transmembrane region" evidence="10">
    <location>
        <begin position="318"/>
        <end position="457"/>
    </location>
</feature>
<evidence type="ECO:0000259" key="11">
    <source>
        <dbReference type="Pfam" id="PF22744"/>
    </source>
</evidence>
<keyword evidence="3 7" id="KW-0812">Transmembrane</keyword>
<feature type="transmembrane region" description="Helical" evidence="7">
    <location>
        <begin position="345"/>
        <end position="374"/>
    </location>
</feature>
<evidence type="ECO:0000256" key="4">
    <source>
        <dbReference type="ARBA" id="ARBA00022989"/>
    </source>
</evidence>
<evidence type="ECO:0000259" key="8">
    <source>
        <dbReference type="Pfam" id="PF04024"/>
    </source>
</evidence>
<keyword evidence="4 7" id="KW-1133">Transmembrane helix</keyword>
<dbReference type="EMBL" id="CP040896">
    <property type="protein sequence ID" value="QDA61395.1"/>
    <property type="molecule type" value="Genomic_DNA"/>
</dbReference>
<evidence type="ECO:0000256" key="3">
    <source>
        <dbReference type="ARBA" id="ARBA00022692"/>
    </source>
</evidence>
<sequence length="886" mass="96936">MKKNISINLQGIIFHIEEDGYEILSRYLAEVKAHFSGYRGHEEIVADIESRIAELFSMRLSSTKQVITLEDVEEMVAKMGRVSDFQSADDAEDDEETLASAVAAGTAAGSYTYSSGTGSGPSATGAASATAATDEPRRLYRDMANRKIAGVAAGIARYFSINPLWIRLGFLVLFFINPVFRHMTPFDNTHFDLAGLVLLAYVILWIALPKRYDTPPTDEDPTFKKLYRDTDNGKVGGVSAGLAAYFKVDVVLVRILFIVFIFAGGFSIPVYIILWILLPEAKTVSDKMRMRGDAVTLSGIDNSLRNNAFEAGAVPSSNRPVGTFLEELFRNVRPLINFLGNLIRWAAGALLVVIGFSMLLGFTIALGVALGWIPESQGFVHTGPFPPYLFMNSVPTWALFAFYATAAIPALAMLLLGIGLLLRRSVLSRTAGLSLLGLWLLSVVGSSIAAARISRDFQDRGTYSTTRSFAPVPYPTVMLAMRDFENSMSRPNITLVSADSGQVIRMEQEVSANGATEEAAIQSAANSITYGVQQRDSVLTFDESYRFRPNATFRDQRVSLVLHLPKDKTYRLSENFSYLLNSESFVNDHRPEDIASRRFRLRGNQLECINCTAEEMRDKNDKDGDDVNVDMNDNDGINVHVNTDDDENGDVSVKIDLGKTSFPTDLGAYGSGRRSFNLNGFERIEANGAYRVYVRQGSEFKIEAAGDERDLGNLRVDTNGEELVIRPRNTGSWFNFSSHNNKPVLVRVTLPTLRGLDLSGACRADVAGFSGESLSVEQSGACSATLNVDVPRLDLDLSGACHTDVRGSATELHAEGSGACQIQALGLQTQRTTLELTGMSQAQVRVSDELRTDLSGASHVEYAGNPSTIKNDVSGSSRVKRIEPNN</sequence>
<feature type="transmembrane region" description="Helical" evidence="7">
    <location>
        <begin position="394"/>
        <end position="421"/>
    </location>
</feature>
<feature type="region of interest" description="Disordered" evidence="6">
    <location>
        <begin position="859"/>
        <end position="886"/>
    </location>
</feature>
<feature type="domain" description="Putative auto-transporter adhesin head GIN" evidence="9">
    <location>
        <begin position="681"/>
        <end position="866"/>
    </location>
</feature>
<feature type="transmembrane region" description="Helical" evidence="7">
    <location>
        <begin position="255"/>
        <end position="278"/>
    </location>
</feature>
<dbReference type="PANTHER" id="PTHR33885">
    <property type="entry name" value="PHAGE SHOCK PROTEIN C"/>
    <property type="match status" value="1"/>
</dbReference>
<dbReference type="InterPro" id="IPR052027">
    <property type="entry name" value="PspC"/>
</dbReference>
<gene>
    <name evidence="12" type="ORF">FHG12_15385</name>
</gene>
<organism evidence="12 13">
    <name type="scientific">Hymenobacter jejuensis</name>
    <dbReference type="NCBI Taxonomy" id="2502781"/>
    <lineage>
        <taxon>Bacteria</taxon>
        <taxon>Pseudomonadati</taxon>
        <taxon>Bacteroidota</taxon>
        <taxon>Cytophagia</taxon>
        <taxon>Cytophagales</taxon>
        <taxon>Hymenobacteraceae</taxon>
        <taxon>Hymenobacter</taxon>
    </lineage>
</organism>
<comment type="subcellular location">
    <subcellularLocation>
        <location evidence="1">Cell membrane</location>
        <topology evidence="1">Single-pass membrane protein</topology>
    </subcellularLocation>
</comment>
<dbReference type="KEGG" id="hyj:FHG12_15385"/>
<reference evidence="12 13" key="1">
    <citation type="submission" date="2019-06" db="EMBL/GenBank/DDBJ databases">
        <authorList>
            <person name="Srinivasan S."/>
        </authorList>
    </citation>
    <scope>NUCLEOTIDE SEQUENCE [LARGE SCALE GENOMIC DNA]</scope>
    <source>
        <strain evidence="12 13">17J68-5</strain>
    </source>
</reference>
<dbReference type="OrthoDB" id="5772680at2"/>
<evidence type="ECO:0000259" key="10">
    <source>
        <dbReference type="Pfam" id="PF22571"/>
    </source>
</evidence>
<protein>
    <submittedName>
        <fullName evidence="12">PspC domain-containing protein</fullName>
    </submittedName>
</protein>
<dbReference type="Pfam" id="PF04024">
    <property type="entry name" value="PspC"/>
    <property type="match status" value="2"/>
</dbReference>
<evidence type="ECO:0000256" key="7">
    <source>
        <dbReference type="SAM" id="Phobius"/>
    </source>
</evidence>